<evidence type="ECO:0008006" key="7">
    <source>
        <dbReference type="Google" id="ProtNLM"/>
    </source>
</evidence>
<dbReference type="InterPro" id="IPR007757">
    <property type="entry name" value="MT-A70-like"/>
</dbReference>
<accession>A0A1D8A347</accession>
<dbReference type="AlphaFoldDB" id="A0A1D8A347"/>
<sequence length="220" mass="24934">MTQVARISGGAFDGLRRNGYGFIMADPAWSWVNFSGKGAAPHRTEDEPYPTMTIEEMAALPVAEVAAKDCVLMMWVIGSHLDQAIQLGRDWGFAFKSDGFVWVKVGKHDPKVRPISMGKWVRKQTEYTLIFTKGKPSRLDAGVRQLFESDEHVIFAPRREHSRKPDDQYDRCERLAAGPYLELFARQQRLGWDTWGNETTKFGTTNFDDLLGDEFEALVG</sequence>
<protein>
    <recommendedName>
        <fullName evidence="7">MT-A70 family protein</fullName>
    </recommendedName>
</protein>
<keyword evidence="6" id="KW-1185">Reference proteome</keyword>
<dbReference type="RefSeq" id="WP_069707956.1">
    <property type="nucleotide sequence ID" value="NZ_CP017075.1"/>
</dbReference>
<organism evidence="5 6">
    <name type="scientific">Novosphingobium resinovorum</name>
    <dbReference type="NCBI Taxonomy" id="158500"/>
    <lineage>
        <taxon>Bacteria</taxon>
        <taxon>Pseudomonadati</taxon>
        <taxon>Pseudomonadota</taxon>
        <taxon>Alphaproteobacteria</taxon>
        <taxon>Sphingomonadales</taxon>
        <taxon>Sphingomonadaceae</taxon>
        <taxon>Novosphingobium</taxon>
    </lineage>
</organism>
<dbReference type="Pfam" id="PF05063">
    <property type="entry name" value="MT-A70"/>
    <property type="match status" value="1"/>
</dbReference>
<evidence type="ECO:0000256" key="3">
    <source>
        <dbReference type="ARBA" id="ARBA00022691"/>
    </source>
</evidence>
<dbReference type="PANTHER" id="PTHR12829">
    <property type="entry name" value="N6-ADENOSINE-METHYLTRANSFERASE"/>
    <property type="match status" value="1"/>
</dbReference>
<dbReference type="InterPro" id="IPR029063">
    <property type="entry name" value="SAM-dependent_MTases_sf"/>
</dbReference>
<dbReference type="KEGG" id="nre:BES08_07145"/>
<name>A0A1D8A347_9SPHN</name>
<dbReference type="SUPFAM" id="SSF53335">
    <property type="entry name" value="S-adenosyl-L-methionine-dependent methyltransferases"/>
    <property type="match status" value="1"/>
</dbReference>
<keyword evidence="1" id="KW-0489">Methyltransferase</keyword>
<dbReference type="OrthoDB" id="9800596at2"/>
<evidence type="ECO:0000256" key="4">
    <source>
        <dbReference type="PROSITE-ProRule" id="PRU00489"/>
    </source>
</evidence>
<dbReference type="PANTHER" id="PTHR12829:SF7">
    <property type="entry name" value="N6-ADENOSINE-METHYLTRANSFERASE CATALYTIC SUBUNIT"/>
    <property type="match status" value="1"/>
</dbReference>
<keyword evidence="3" id="KW-0949">S-adenosyl-L-methionine</keyword>
<proteinExistence type="inferred from homology"/>
<dbReference type="PROSITE" id="PS51143">
    <property type="entry name" value="MT_A70"/>
    <property type="match status" value="1"/>
</dbReference>
<keyword evidence="2" id="KW-0808">Transferase</keyword>
<dbReference type="GO" id="GO:0008168">
    <property type="term" value="F:methyltransferase activity"/>
    <property type="evidence" value="ECO:0007669"/>
    <property type="project" value="UniProtKB-KW"/>
</dbReference>
<reference evidence="6" key="1">
    <citation type="journal article" date="2017" name="J. Biotechnol.">
        <title>Complete genome sequence of Novosphingobium resinovorum SA1, a versatile xenobiotic-degrading bacterium capable of utilizing sulfanilic acid.</title>
        <authorList>
            <person name="Hegedus B."/>
            <person name="Kos P.B."/>
            <person name="Balint B."/>
            <person name="Maroti G."/>
            <person name="Gan H.M."/>
            <person name="Perei K."/>
            <person name="Rakhely G."/>
        </authorList>
    </citation>
    <scope>NUCLEOTIDE SEQUENCE [LARGE SCALE GENOMIC DNA]</scope>
    <source>
        <strain evidence="6">SA1</strain>
    </source>
</reference>
<dbReference type="Proteomes" id="UP000094626">
    <property type="component" value="Chromosome"/>
</dbReference>
<evidence type="ECO:0000313" key="6">
    <source>
        <dbReference type="Proteomes" id="UP000094626"/>
    </source>
</evidence>
<dbReference type="EMBL" id="CP017075">
    <property type="protein sequence ID" value="AOR76545.1"/>
    <property type="molecule type" value="Genomic_DNA"/>
</dbReference>
<gene>
    <name evidence="5" type="ORF">BES08_07145</name>
</gene>
<evidence type="ECO:0000313" key="5">
    <source>
        <dbReference type="EMBL" id="AOR76545.1"/>
    </source>
</evidence>
<comment type="similarity">
    <text evidence="4">Belongs to the MT-A70-like family.</text>
</comment>
<evidence type="ECO:0000256" key="1">
    <source>
        <dbReference type="ARBA" id="ARBA00022603"/>
    </source>
</evidence>
<evidence type="ECO:0000256" key="2">
    <source>
        <dbReference type="ARBA" id="ARBA00022679"/>
    </source>
</evidence>
<dbReference type="GO" id="GO:0032259">
    <property type="term" value="P:methylation"/>
    <property type="evidence" value="ECO:0007669"/>
    <property type="project" value="UniProtKB-KW"/>
</dbReference>